<proteinExistence type="predicted"/>
<evidence type="ECO:0000313" key="2">
    <source>
        <dbReference type="EMBL" id="CAG8365107.1"/>
    </source>
</evidence>
<sequence>MGLSEIKLILETLQRACTEAENDGKRDVVSVLSKPEFINSLRQLWAHIPSKTRRSIGRRPDQGLRSSRKRLKAPNKSRITIPHAFTAKLHLWESDPLLFFTEHSGISLDFGRDSLAGSYNYISRLERRTETDTIRLRLWKVTYYRLKERLCLNYLRTDNMETVAQIISRSGMTEDESDLIKQRVSRWTDEGRRIDALCRDINRADSLDDSHLGTLFCLPQDIPDELIRALPLTGPDREEEIRLLKDRGILQVDGQERLENLAKSIFNRLWERIESAISHLNISEPGSNWKLQHTQYFRIQDTRASSRESEGANAATISSSSGRMSPDSGSGSVAVISPVYSTPGLETTTENGGARYQNPASLSLQLNAESAQPELCLQSPEAMVGVENTSSLFDNNERSQTSHGLQSSHLMVGADSTFNLFENVEPLRTVHGLQSSYPMAGVDSTFNLFENVEPLRTVHGLQSSYPMAGVDSTFNLFENVEPLRTVHGLQSSQAMVGADSTTNLFENSEPPQAPHGLQGSFNFYENIQPLQQPFSCSLHDDHLVAESSQSNWPQSIYCQQLLLPVSVP</sequence>
<feature type="region of interest" description="Disordered" evidence="1">
    <location>
        <begin position="302"/>
        <end position="332"/>
    </location>
</feature>
<keyword evidence="3" id="KW-1185">Reference proteome</keyword>
<dbReference type="EMBL" id="CAJVPG010000158">
    <property type="protein sequence ID" value="CAG8365107.1"/>
    <property type="molecule type" value="Genomic_DNA"/>
</dbReference>
<evidence type="ECO:0000256" key="1">
    <source>
        <dbReference type="SAM" id="MobiDB-lite"/>
    </source>
</evidence>
<dbReference type="AlphaFoldDB" id="A0A9W4IVQ7"/>
<dbReference type="Proteomes" id="UP001152649">
    <property type="component" value="Unassembled WGS sequence"/>
</dbReference>
<dbReference type="OrthoDB" id="4506844at2759"/>
<name>A0A9W4IVQ7_9EURO</name>
<organism evidence="2 3">
    <name type="scientific">Penicillium salamii</name>
    <dbReference type="NCBI Taxonomy" id="1612424"/>
    <lineage>
        <taxon>Eukaryota</taxon>
        <taxon>Fungi</taxon>
        <taxon>Dikarya</taxon>
        <taxon>Ascomycota</taxon>
        <taxon>Pezizomycotina</taxon>
        <taxon>Eurotiomycetes</taxon>
        <taxon>Eurotiomycetidae</taxon>
        <taxon>Eurotiales</taxon>
        <taxon>Aspergillaceae</taxon>
        <taxon>Penicillium</taxon>
    </lineage>
</organism>
<protein>
    <submittedName>
        <fullName evidence="2">Uncharacterized protein</fullName>
    </submittedName>
</protein>
<reference evidence="2" key="1">
    <citation type="submission" date="2021-07" db="EMBL/GenBank/DDBJ databases">
        <authorList>
            <person name="Branca A.L. A."/>
        </authorList>
    </citation>
    <scope>NUCLEOTIDE SEQUENCE</scope>
</reference>
<accession>A0A9W4IVQ7</accession>
<feature type="compositionally biased region" description="Low complexity" evidence="1">
    <location>
        <begin position="318"/>
        <end position="332"/>
    </location>
</feature>
<evidence type="ECO:0000313" key="3">
    <source>
        <dbReference type="Proteomes" id="UP001152649"/>
    </source>
</evidence>
<gene>
    <name evidence="2" type="ORF">PSALAMII_LOCUS4163</name>
</gene>
<comment type="caution">
    <text evidence="2">The sequence shown here is derived from an EMBL/GenBank/DDBJ whole genome shotgun (WGS) entry which is preliminary data.</text>
</comment>